<dbReference type="EMBL" id="CP159872">
    <property type="protein sequence ID" value="XCM80768.1"/>
    <property type="molecule type" value="Genomic_DNA"/>
</dbReference>
<accession>A0AAU8K0I7</accession>
<sequence length="357" mass="37609">MSTGVLPLAVDALDLTVPNELVHKVAPAEVLLTDVVHLAGDRFVVAARWPVGHGLYHPAQHGMSDPMLLVETLRQTAVYLSHRFYGVPLDHPFIFCDLGYEVKDPTAFRTRPFGPQVVLDLTLSSTTRPTASKVGMRLEATVSVDGRTCGRGSVSWQAVDRSRYTVIRDRARGAGRSGAAAAGRDGVTTPGIGAAARLLTAAEAGRRRDADVLLADLGTGARGAWLLHVDQTHPVFFDHPLDHVPGMLLLEAFRQATGCAAGRATGRTVDELAMVGGRTAFTAFCELDAPTFLAVAPVATAAVAGAATGAGADLERWSFEVAAVQYGRVVATGEMAWTVPAPVESAPGAAREVVECV</sequence>
<dbReference type="AlphaFoldDB" id="A0AAU8K0I7"/>
<protein>
    <submittedName>
        <fullName evidence="2">ScbA/BarX family gamma-butyrolactone biosynthesis protein</fullName>
    </submittedName>
</protein>
<reference evidence="2" key="1">
    <citation type="submission" date="2024-06" db="EMBL/GenBank/DDBJ databases">
        <title>The genome sequences of Kitasatospora sp. strain HUAS MG31.</title>
        <authorList>
            <person name="Mo P."/>
        </authorList>
    </citation>
    <scope>NUCLEOTIDE SEQUENCE</scope>
    <source>
        <strain evidence="2">HUAS MG31</strain>
    </source>
</reference>
<feature type="domain" description="A-factor biosynthesis hotdog" evidence="1">
    <location>
        <begin position="21"/>
        <end position="157"/>
    </location>
</feature>
<dbReference type="Pfam" id="PF03756">
    <property type="entry name" value="AfsA"/>
    <property type="match status" value="2"/>
</dbReference>
<gene>
    <name evidence="2" type="ORF">ABWK59_18520</name>
</gene>
<dbReference type="KEGG" id="kcm:ABWK59_18520"/>
<dbReference type="InterPro" id="IPR047757">
    <property type="entry name" value="AfsA-like"/>
</dbReference>
<feature type="domain" description="A-factor biosynthesis hotdog" evidence="1">
    <location>
        <begin position="205"/>
        <end position="338"/>
    </location>
</feature>
<name>A0AAU8K0I7_9ACTN</name>
<dbReference type="NCBIfam" id="NF041195">
    <property type="entry name" value="ScbA_BarX_GamBu"/>
    <property type="match status" value="1"/>
</dbReference>
<proteinExistence type="predicted"/>
<dbReference type="InterPro" id="IPR005509">
    <property type="entry name" value="AfsA_hotdog_dom"/>
</dbReference>
<dbReference type="RefSeq" id="WP_354641703.1">
    <property type="nucleotide sequence ID" value="NZ_CP159872.1"/>
</dbReference>
<evidence type="ECO:0000313" key="2">
    <source>
        <dbReference type="EMBL" id="XCM80768.1"/>
    </source>
</evidence>
<evidence type="ECO:0000259" key="1">
    <source>
        <dbReference type="Pfam" id="PF03756"/>
    </source>
</evidence>
<dbReference type="GO" id="GO:0016740">
    <property type="term" value="F:transferase activity"/>
    <property type="evidence" value="ECO:0007669"/>
    <property type="project" value="InterPro"/>
</dbReference>
<organism evidence="2">
    <name type="scientific">Kitasatospora camelliae</name>
    <dbReference type="NCBI Taxonomy" id="3156397"/>
    <lineage>
        <taxon>Bacteria</taxon>
        <taxon>Bacillati</taxon>
        <taxon>Actinomycetota</taxon>
        <taxon>Actinomycetes</taxon>
        <taxon>Kitasatosporales</taxon>
        <taxon>Streptomycetaceae</taxon>
        <taxon>Kitasatospora</taxon>
    </lineage>
</organism>